<evidence type="ECO:0000256" key="1">
    <source>
        <dbReference type="ARBA" id="ARBA00004906"/>
    </source>
</evidence>
<keyword evidence="2" id="KW-0833">Ubl conjugation pathway</keyword>
<comment type="caution">
    <text evidence="5">The sequence shown here is derived from an EMBL/GenBank/DDBJ whole genome shotgun (WGS) entry which is preliminary data.</text>
</comment>
<dbReference type="Pfam" id="PF04379">
    <property type="entry name" value="DUF525"/>
    <property type="match status" value="1"/>
</dbReference>
<proteinExistence type="predicted"/>
<dbReference type="Gene3D" id="2.60.40.1470">
    <property type="entry name" value="ApaG domain"/>
    <property type="match status" value="1"/>
</dbReference>
<dbReference type="SUPFAM" id="SSF110069">
    <property type="entry name" value="ApaG-like"/>
    <property type="match status" value="1"/>
</dbReference>
<dbReference type="AlphaFoldDB" id="A0A401Q359"/>
<evidence type="ECO:0000259" key="4">
    <source>
        <dbReference type="PROSITE" id="PS51087"/>
    </source>
</evidence>
<feature type="domain" description="ApaG" evidence="4">
    <location>
        <begin position="322"/>
        <end position="452"/>
    </location>
</feature>
<dbReference type="OrthoDB" id="2305498at2759"/>
<evidence type="ECO:0000256" key="3">
    <source>
        <dbReference type="SAM" id="MobiDB-lite"/>
    </source>
</evidence>
<name>A0A401Q359_SCYTO</name>
<dbReference type="InterPro" id="IPR052121">
    <property type="entry name" value="F-box_SCF_Substrate_Recog"/>
</dbReference>
<feature type="non-terminal residue" evidence="5">
    <location>
        <position position="1"/>
    </location>
</feature>
<accession>A0A401Q359</accession>
<gene>
    <name evidence="5" type="ORF">scyTo_0017026</name>
</gene>
<dbReference type="InterPro" id="IPR036767">
    <property type="entry name" value="ApaG_sf"/>
</dbReference>
<sequence>SDVYLLCELGIQSDVYLLCEHSIQSDVYLLCELSIQSDVYLLCELISSDVYLICELVIQSDVYLLCELSIQSDVYLLCELSIQSDVYLLCEHISRVMCICCVSTVSSGVYLVCELGIQSDVYVLCELGIQSDVYLLCELSIQIDVYLLCEHSIQYVHLICELSIQNDVYLLCELCIQSDVYLLSEFGIQGDVYLLCELSIQSDVYLLSEHSIRSDVYLLCKLCIQNDVYLLCDLSIQRDVYLLCEHSVQRDVYLLCEHKPRVTYVCSFPQDQMASDPSVVDMFLTGSSFTDWFTTFVNNVTSGRYPIIRDQIFRYIHDERCVAQTGDIIISVSTSFLPELSSVHPPHYFFSYRIRIEMVKDASPDDVCQLDSRYWKITNENGDVEEVQGSGVVGEFPVLHPGTVHEYTSCTTFTTPLGYMEGYYTFHHLSRKRTTFNVAIPRFYMQCLPSRASTAHQNGRSLDPSRDDTPPSDCNDRQNPNLFVNFPAALGRCPRHT</sequence>
<dbReference type="NCBIfam" id="NF003967">
    <property type="entry name" value="PRK05461.1"/>
    <property type="match status" value="1"/>
</dbReference>
<protein>
    <recommendedName>
        <fullName evidence="4">ApaG domain-containing protein</fullName>
    </recommendedName>
</protein>
<evidence type="ECO:0000313" key="5">
    <source>
        <dbReference type="EMBL" id="GCB79859.1"/>
    </source>
</evidence>
<dbReference type="PANTHER" id="PTHR46550:SF1">
    <property type="entry name" value="F-BOX PROTEIN 3"/>
    <property type="match status" value="1"/>
</dbReference>
<organism evidence="5 6">
    <name type="scientific">Scyliorhinus torazame</name>
    <name type="common">Cloudy catshark</name>
    <name type="synonym">Catulus torazame</name>
    <dbReference type="NCBI Taxonomy" id="75743"/>
    <lineage>
        <taxon>Eukaryota</taxon>
        <taxon>Metazoa</taxon>
        <taxon>Chordata</taxon>
        <taxon>Craniata</taxon>
        <taxon>Vertebrata</taxon>
        <taxon>Chondrichthyes</taxon>
        <taxon>Elasmobranchii</taxon>
        <taxon>Galeomorphii</taxon>
        <taxon>Galeoidea</taxon>
        <taxon>Carcharhiniformes</taxon>
        <taxon>Scyliorhinidae</taxon>
        <taxon>Scyliorhinus</taxon>
    </lineage>
</organism>
<dbReference type="STRING" id="75743.A0A401Q359"/>
<dbReference type="Proteomes" id="UP000288216">
    <property type="component" value="Unassembled WGS sequence"/>
</dbReference>
<dbReference type="PANTHER" id="PTHR46550">
    <property type="entry name" value="F-BOX ONLY PROTEIN 3"/>
    <property type="match status" value="1"/>
</dbReference>
<dbReference type="InterPro" id="IPR007474">
    <property type="entry name" value="ApaG_domain"/>
</dbReference>
<evidence type="ECO:0000313" key="6">
    <source>
        <dbReference type="Proteomes" id="UP000288216"/>
    </source>
</evidence>
<dbReference type="PROSITE" id="PS51087">
    <property type="entry name" value="APAG"/>
    <property type="match status" value="1"/>
</dbReference>
<comment type="pathway">
    <text evidence="1">Protein modification; protein ubiquitination.</text>
</comment>
<keyword evidence="6" id="KW-1185">Reference proteome</keyword>
<reference evidence="5 6" key="1">
    <citation type="journal article" date="2018" name="Nat. Ecol. Evol.">
        <title>Shark genomes provide insights into elasmobranch evolution and the origin of vertebrates.</title>
        <authorList>
            <person name="Hara Y"/>
            <person name="Yamaguchi K"/>
            <person name="Onimaru K"/>
            <person name="Kadota M"/>
            <person name="Koyanagi M"/>
            <person name="Keeley SD"/>
            <person name="Tatsumi K"/>
            <person name="Tanaka K"/>
            <person name="Motone F"/>
            <person name="Kageyama Y"/>
            <person name="Nozu R"/>
            <person name="Adachi N"/>
            <person name="Nishimura O"/>
            <person name="Nakagawa R"/>
            <person name="Tanegashima C"/>
            <person name="Kiyatake I"/>
            <person name="Matsumoto R"/>
            <person name="Murakumo K"/>
            <person name="Nishida K"/>
            <person name="Terakita A"/>
            <person name="Kuratani S"/>
            <person name="Sato K"/>
            <person name="Hyodo S Kuraku.S."/>
        </authorList>
    </citation>
    <scope>NUCLEOTIDE SEQUENCE [LARGE SCALE GENOMIC DNA]</scope>
</reference>
<evidence type="ECO:0000256" key="2">
    <source>
        <dbReference type="ARBA" id="ARBA00022786"/>
    </source>
</evidence>
<feature type="region of interest" description="Disordered" evidence="3">
    <location>
        <begin position="454"/>
        <end position="481"/>
    </location>
</feature>
<dbReference type="GO" id="GO:0005737">
    <property type="term" value="C:cytoplasm"/>
    <property type="evidence" value="ECO:0007669"/>
    <property type="project" value="TreeGrafter"/>
</dbReference>
<dbReference type="EMBL" id="BFAA01010743">
    <property type="protein sequence ID" value="GCB79859.1"/>
    <property type="molecule type" value="Genomic_DNA"/>
</dbReference>